<evidence type="ECO:0000256" key="1">
    <source>
        <dbReference type="SAM" id="MobiDB-lite"/>
    </source>
</evidence>
<dbReference type="EMBL" id="JACHOP010000013">
    <property type="protein sequence ID" value="MBB5758361.1"/>
    <property type="molecule type" value="Genomic_DNA"/>
</dbReference>
<sequence length="657" mass="71764">MSFSQGDDRPLDCHWQTDLGILDRAGVYRSTRRGEDLAKASIIAGAVVERLGANRRISYSRRNDWYAAAPRYTGMAYSRRLVCGLIDSLEGTGKIWHAKAEPGAHLKKTPMQSAFWASDKLVELVGDMPIRHVGPKVPVVIRREDGSFLDIPDTERARRIVRETEAVNEALRSIRVGVDPEADPADLERGPYAWRARKVRPSGKVTWATVVPTDPMVVRIFSRERFDHNGRLYGWWQNLPKARRRELMINNELIIEPDFSALHPTLLYAMEGIALAHDPYVADLRRWSRSDGKLALNVAINAPTRRDAVEALLAKREEEADDGTPKWKHGRRQTGALIEALIERNRPIARHIGSDAGIRLMGVDSRMCLQVMKRCRKDGVSVLPVHDSFMVGRSNEGVVKAHMEAVLDQTRVELYSGLTRVSGVVVPTNESPCPGNPLAKPEDTLAPVVVPAPVLDTPVPGRIPGPGEDTSALTGLPCPGGITPARGLSCALADPPALVGIRGLETHTSSRSVASPSEPRTSPWDGRGLAVLPSSEPRTASPVLPVLAVPWAVSGCSPEPHTPATLNLVLDALEPILVSDTAWHDLDPLPCTMTLDGEVVMVAGGLRRPYAMQEMAAGRDPWAHLSPEARPVGWHVVPRVAAGYIQASSCEARTAPR</sequence>
<protein>
    <submittedName>
        <fullName evidence="2">Uncharacterized protein</fullName>
    </submittedName>
</protein>
<gene>
    <name evidence="2" type="ORF">HNR00_003081</name>
</gene>
<name>A0A840ZN69_9HYPH</name>
<accession>A0A840ZN69</accession>
<evidence type="ECO:0000313" key="2">
    <source>
        <dbReference type="EMBL" id="MBB5758361.1"/>
    </source>
</evidence>
<comment type="caution">
    <text evidence="2">The sequence shown here is derived from an EMBL/GenBank/DDBJ whole genome shotgun (WGS) entry which is preliminary data.</text>
</comment>
<dbReference type="RefSeq" id="WP_183570725.1">
    <property type="nucleotide sequence ID" value="NZ_JACHOP010000013.1"/>
</dbReference>
<feature type="compositionally biased region" description="Polar residues" evidence="1">
    <location>
        <begin position="507"/>
        <end position="520"/>
    </location>
</feature>
<proteinExistence type="predicted"/>
<dbReference type="AlphaFoldDB" id="A0A840ZN69"/>
<keyword evidence="3" id="KW-1185">Reference proteome</keyword>
<feature type="region of interest" description="Disordered" evidence="1">
    <location>
        <begin position="507"/>
        <end position="526"/>
    </location>
</feature>
<evidence type="ECO:0000313" key="3">
    <source>
        <dbReference type="Proteomes" id="UP000583454"/>
    </source>
</evidence>
<organism evidence="2 3">
    <name type="scientific">Methylorubrum rhodinum</name>
    <dbReference type="NCBI Taxonomy" id="29428"/>
    <lineage>
        <taxon>Bacteria</taxon>
        <taxon>Pseudomonadati</taxon>
        <taxon>Pseudomonadota</taxon>
        <taxon>Alphaproteobacteria</taxon>
        <taxon>Hyphomicrobiales</taxon>
        <taxon>Methylobacteriaceae</taxon>
        <taxon>Methylorubrum</taxon>
    </lineage>
</organism>
<dbReference type="Proteomes" id="UP000583454">
    <property type="component" value="Unassembled WGS sequence"/>
</dbReference>
<reference evidence="2 3" key="1">
    <citation type="submission" date="2020-08" db="EMBL/GenBank/DDBJ databases">
        <title>Genomic Encyclopedia of Type Strains, Phase IV (KMG-IV): sequencing the most valuable type-strain genomes for metagenomic binning, comparative biology and taxonomic classification.</title>
        <authorList>
            <person name="Goeker M."/>
        </authorList>
    </citation>
    <scope>NUCLEOTIDE SEQUENCE [LARGE SCALE GENOMIC DNA]</scope>
    <source>
        <strain evidence="2 3">DSM 2163</strain>
    </source>
</reference>